<dbReference type="GO" id="GO:0001731">
    <property type="term" value="P:formation of translation preinitiation complex"/>
    <property type="evidence" value="ECO:0007669"/>
    <property type="project" value="TreeGrafter"/>
</dbReference>
<dbReference type="GO" id="GO:0003729">
    <property type="term" value="F:mRNA binding"/>
    <property type="evidence" value="ECO:0007669"/>
    <property type="project" value="TreeGrafter"/>
</dbReference>
<dbReference type="GO" id="GO:0003743">
    <property type="term" value="F:translation initiation factor activity"/>
    <property type="evidence" value="ECO:0007669"/>
    <property type="project" value="UniProtKB-KW"/>
</dbReference>
<dbReference type="AlphaFoldDB" id="U6KU96"/>
<dbReference type="GO" id="GO:0002188">
    <property type="term" value="P:translation reinitiation"/>
    <property type="evidence" value="ECO:0007669"/>
    <property type="project" value="TreeGrafter"/>
</dbReference>
<dbReference type="PROSITE" id="PS50296">
    <property type="entry name" value="SUI1"/>
    <property type="match status" value="1"/>
</dbReference>
<dbReference type="Gene3D" id="3.30.780.10">
    <property type="entry name" value="SUI1-like domain"/>
    <property type="match status" value="1"/>
</dbReference>
<dbReference type="OrthoDB" id="277199at2759"/>
<dbReference type="SUPFAM" id="SSF55159">
    <property type="entry name" value="eIF1-like"/>
    <property type="match status" value="1"/>
</dbReference>
<organism evidence="3 4">
    <name type="scientific">Eimeria tenella</name>
    <name type="common">Coccidian parasite</name>
    <dbReference type="NCBI Taxonomy" id="5802"/>
    <lineage>
        <taxon>Eukaryota</taxon>
        <taxon>Sar</taxon>
        <taxon>Alveolata</taxon>
        <taxon>Apicomplexa</taxon>
        <taxon>Conoidasida</taxon>
        <taxon>Coccidia</taxon>
        <taxon>Eucoccidiorida</taxon>
        <taxon>Eimeriorina</taxon>
        <taxon>Eimeriidae</taxon>
        <taxon>Eimeria</taxon>
    </lineage>
</organism>
<proteinExistence type="predicted"/>
<dbReference type="PANTHER" id="PTHR12789:SF0">
    <property type="entry name" value="DENSITY-REGULATED PROTEIN"/>
    <property type="match status" value="1"/>
</dbReference>
<dbReference type="InterPro" id="IPR001950">
    <property type="entry name" value="SUI1"/>
</dbReference>
<evidence type="ECO:0000313" key="3">
    <source>
        <dbReference type="EMBL" id="CDJ39914.1"/>
    </source>
</evidence>
<sequence>MNSSNGHHSVGRIDGGDTNGQSMKRMEENELTSNQDDLGAADASSNPPALGQHSDAETSISCWEHDRQPPMTGPRKVEYCPTCGMPFEYCEFSGAACSKQEKDVKDPTQASVVQQNEHEQQLSDELQEKTAINEAKRGGAKKDGAKPKVVTVQKQAKRRGKCSTCVWGLEHFGVRQEQAAKLASKHFACGASFQKGQPGQMPFVEIQGDVEETIAAFLNKNFDIPGEKIVFLAEK</sequence>
<protein>
    <submittedName>
        <fullName evidence="3">Translation initiation factor SUI1 domain-containing protein, putative</fullName>
    </submittedName>
</protein>
<keyword evidence="4" id="KW-1185">Reference proteome</keyword>
<accession>U6KU96</accession>
<evidence type="ECO:0000256" key="1">
    <source>
        <dbReference type="SAM" id="MobiDB-lite"/>
    </source>
</evidence>
<gene>
    <name evidence="3" type="ORF">ETH_00024410</name>
</gene>
<reference evidence="3" key="2">
    <citation type="submission" date="2013-10" db="EMBL/GenBank/DDBJ databases">
        <authorList>
            <person name="Aslett M."/>
        </authorList>
    </citation>
    <scope>NUCLEOTIDE SEQUENCE [LARGE SCALE GENOMIC DNA]</scope>
    <source>
        <strain evidence="3">Houghton</strain>
    </source>
</reference>
<dbReference type="InterPro" id="IPR050318">
    <property type="entry name" value="DENR/SUI1_TIF"/>
</dbReference>
<keyword evidence="3" id="KW-0648">Protein biosynthesis</keyword>
<dbReference type="RefSeq" id="XP_013230667.1">
    <property type="nucleotide sequence ID" value="XM_013375213.1"/>
</dbReference>
<evidence type="ECO:0000259" key="2">
    <source>
        <dbReference type="PROSITE" id="PS50296"/>
    </source>
</evidence>
<feature type="domain" description="SUI1" evidence="2">
    <location>
        <begin position="150"/>
        <end position="222"/>
    </location>
</feature>
<dbReference type="Pfam" id="PF21023">
    <property type="entry name" value="DENR_N"/>
    <property type="match status" value="1"/>
</dbReference>
<dbReference type="VEuPathDB" id="ToxoDB:ETH2_1566200"/>
<name>U6KU96_EIMTE</name>
<dbReference type="Proteomes" id="UP000030747">
    <property type="component" value="Unassembled WGS sequence"/>
</dbReference>
<dbReference type="InterPro" id="IPR036877">
    <property type="entry name" value="SUI1_dom_sf"/>
</dbReference>
<evidence type="ECO:0000313" key="4">
    <source>
        <dbReference type="Proteomes" id="UP000030747"/>
    </source>
</evidence>
<dbReference type="Pfam" id="PF01253">
    <property type="entry name" value="SUI1"/>
    <property type="match status" value="1"/>
</dbReference>
<dbReference type="OMA" id="EVFEIDM"/>
<dbReference type="PANTHER" id="PTHR12789">
    <property type="entry name" value="DENSITY-REGULATED PROTEIN HOMOLOG"/>
    <property type="match status" value="1"/>
</dbReference>
<dbReference type="VEuPathDB" id="ToxoDB:ETH_00024410"/>
<feature type="region of interest" description="Disordered" evidence="1">
    <location>
        <begin position="1"/>
        <end position="57"/>
    </location>
</feature>
<reference evidence="3" key="1">
    <citation type="submission" date="2013-10" db="EMBL/GenBank/DDBJ databases">
        <title>Genomic analysis of the causative agents of coccidiosis in chickens.</title>
        <authorList>
            <person name="Reid A.J."/>
            <person name="Blake D."/>
            <person name="Billington K."/>
            <person name="Browne H."/>
            <person name="Dunn M."/>
            <person name="Hung S."/>
            <person name="Kawahara F."/>
            <person name="Miranda-Saavedra D."/>
            <person name="Mourier T."/>
            <person name="Nagra H."/>
            <person name="Otto T.D."/>
            <person name="Rawlings N."/>
            <person name="Sanchez A."/>
            <person name="Sanders M."/>
            <person name="Subramaniam C."/>
            <person name="Tay Y."/>
            <person name="Dear P."/>
            <person name="Doerig C."/>
            <person name="Gruber A."/>
            <person name="Parkinson J."/>
            <person name="Shirley M."/>
            <person name="Wan K.L."/>
            <person name="Berriman M."/>
            <person name="Tomley F."/>
            <person name="Pain A."/>
        </authorList>
    </citation>
    <scope>NUCLEOTIDE SEQUENCE [LARGE SCALE GENOMIC DNA]</scope>
    <source>
        <strain evidence="3">Houghton</strain>
    </source>
</reference>
<dbReference type="EMBL" id="HG674763">
    <property type="protein sequence ID" value="CDJ39914.1"/>
    <property type="molecule type" value="Genomic_DNA"/>
</dbReference>
<keyword evidence="3" id="KW-0396">Initiation factor</keyword>
<dbReference type="InterPro" id="IPR048517">
    <property type="entry name" value="DENR_N"/>
</dbReference>
<dbReference type="GeneID" id="25253994"/>